<sequence>MDASPPSADFYMSQFHQGSTPETPTAAPAAYKIVRGRLATLHRDSSDNHSTHTFPAPDAPSMLADSDENDSEIISPEFDELCVPDAGVFSGDGYPRPEPSKNFLQKMAALGKKQFLAAAPDITSAKAALVDMELVLRGPSRGACGGYHPPDLSPWNSVTYGKWGASARQAAIAAGRGKYCARRFATLSRAYIGSRTVLPINPYGSWKQSMLADEDLANDICDHLQELGKFITADKLVDFLSREDIMNKHGLDHKISDRTARRYLNELGYRFRTEKKGQYCDGHERDDVVYYREEVYLPTLKGFQDRSCIFEADGSVITPSLPPGTRRTVIWYHDESIFYAHDHRRKTWYHKDADAIPYKKGDGMSYMVADYFSADFGWLCTADGKPGARRSMRPGKKRDGYFSSEDIEEQAIAACTLVNARWLDFDHVFIYDNATTHHKRSTGALSVRTMPKGISGTQTGKNKNPDANFLVPINKLNEDGSRMYDAHGTLLKEHVRMTGACFADGTAQDLYFASDAQTHAGKFKGMQVILEERRKKGDLGAISEAELKKKKAECQKFKCADPNSGTCCMRRMLFNQPDFAAVKSCLEDTCAEFHCTVLFLPKFHCELNPIEMVWGYTKRIIA</sequence>
<dbReference type="PANTHER" id="PTHR35871">
    <property type="entry name" value="EXPRESSED PROTEIN"/>
    <property type="match status" value="1"/>
</dbReference>
<feature type="region of interest" description="Disordered" evidence="1">
    <location>
        <begin position="43"/>
        <end position="67"/>
    </location>
</feature>
<protein>
    <recommendedName>
        <fullName evidence="4">Tc1-like transposase DDE domain-containing protein</fullName>
    </recommendedName>
</protein>
<evidence type="ECO:0000256" key="1">
    <source>
        <dbReference type="SAM" id="MobiDB-lite"/>
    </source>
</evidence>
<dbReference type="EMBL" id="JACAZI010000002">
    <property type="protein sequence ID" value="KAF7368445.1"/>
    <property type="molecule type" value="Genomic_DNA"/>
</dbReference>
<gene>
    <name evidence="2" type="ORF">MVEN_00167600</name>
</gene>
<evidence type="ECO:0000313" key="2">
    <source>
        <dbReference type="EMBL" id="KAF7368445.1"/>
    </source>
</evidence>
<feature type="region of interest" description="Disordered" evidence="1">
    <location>
        <begin position="1"/>
        <end position="25"/>
    </location>
</feature>
<dbReference type="OrthoDB" id="10044727at2759"/>
<organism evidence="2 3">
    <name type="scientific">Mycena venus</name>
    <dbReference type="NCBI Taxonomy" id="2733690"/>
    <lineage>
        <taxon>Eukaryota</taxon>
        <taxon>Fungi</taxon>
        <taxon>Dikarya</taxon>
        <taxon>Basidiomycota</taxon>
        <taxon>Agaricomycotina</taxon>
        <taxon>Agaricomycetes</taxon>
        <taxon>Agaricomycetidae</taxon>
        <taxon>Agaricales</taxon>
        <taxon>Marasmiineae</taxon>
        <taxon>Mycenaceae</taxon>
        <taxon>Mycena</taxon>
    </lineage>
</organism>
<proteinExistence type="predicted"/>
<dbReference type="Gene3D" id="3.30.420.10">
    <property type="entry name" value="Ribonuclease H-like superfamily/Ribonuclease H"/>
    <property type="match status" value="1"/>
</dbReference>
<dbReference type="InterPro" id="IPR036397">
    <property type="entry name" value="RNaseH_sf"/>
</dbReference>
<keyword evidence="3" id="KW-1185">Reference proteome</keyword>
<name>A0A8H6YWM4_9AGAR</name>
<evidence type="ECO:0000313" key="3">
    <source>
        <dbReference type="Proteomes" id="UP000620124"/>
    </source>
</evidence>
<dbReference type="PANTHER" id="PTHR35871:SF1">
    <property type="entry name" value="CXC1-LIKE CYSTEINE CLUSTER ASSOCIATED WITH KDZ TRANSPOSASES DOMAIN-CONTAINING PROTEIN"/>
    <property type="match status" value="1"/>
</dbReference>
<comment type="caution">
    <text evidence="2">The sequence shown here is derived from an EMBL/GenBank/DDBJ whole genome shotgun (WGS) entry which is preliminary data.</text>
</comment>
<accession>A0A8H6YWM4</accession>
<dbReference type="Proteomes" id="UP000620124">
    <property type="component" value="Unassembled WGS sequence"/>
</dbReference>
<dbReference type="GO" id="GO:0003676">
    <property type="term" value="F:nucleic acid binding"/>
    <property type="evidence" value="ECO:0007669"/>
    <property type="project" value="InterPro"/>
</dbReference>
<reference evidence="2" key="1">
    <citation type="submission" date="2020-05" db="EMBL/GenBank/DDBJ databases">
        <title>Mycena genomes resolve the evolution of fungal bioluminescence.</title>
        <authorList>
            <person name="Tsai I.J."/>
        </authorList>
    </citation>
    <scope>NUCLEOTIDE SEQUENCE</scope>
    <source>
        <strain evidence="2">CCC161011</strain>
    </source>
</reference>
<evidence type="ECO:0008006" key="4">
    <source>
        <dbReference type="Google" id="ProtNLM"/>
    </source>
</evidence>
<dbReference type="AlphaFoldDB" id="A0A8H6YWM4"/>